<evidence type="ECO:0000313" key="2">
    <source>
        <dbReference type="Proteomes" id="UP000319783"/>
    </source>
</evidence>
<organism evidence="1 2">
    <name type="scientific">Candidatus Jettenia ecosi</name>
    <dbReference type="NCBI Taxonomy" id="2494326"/>
    <lineage>
        <taxon>Bacteria</taxon>
        <taxon>Pseudomonadati</taxon>
        <taxon>Planctomycetota</taxon>
        <taxon>Candidatus Brocadiia</taxon>
        <taxon>Candidatus Brocadiales</taxon>
        <taxon>Candidatus Brocadiaceae</taxon>
        <taxon>Candidatus Jettenia</taxon>
    </lineage>
</organism>
<dbReference type="Proteomes" id="UP000319783">
    <property type="component" value="Unassembled WGS sequence"/>
</dbReference>
<name>A0A533Q7Z3_9BACT</name>
<proteinExistence type="predicted"/>
<dbReference type="EMBL" id="SULG01000081">
    <property type="protein sequence ID" value="TLD40766.1"/>
    <property type="molecule type" value="Genomic_DNA"/>
</dbReference>
<gene>
    <name evidence="1" type="ORF">JETT_2957</name>
</gene>
<comment type="caution">
    <text evidence="1">The sequence shown here is derived from an EMBL/GenBank/DDBJ whole genome shotgun (WGS) entry which is preliminary data.</text>
</comment>
<sequence length="70" mass="7729">MAIECSRCGHKSTFWQPRAVYSCKASHCQAHKYPVCAKCLIEMGACKDAFGTPERCPVCNVGELKYLGNT</sequence>
<dbReference type="AlphaFoldDB" id="A0A533Q7Z3"/>
<evidence type="ECO:0000313" key="1">
    <source>
        <dbReference type="EMBL" id="TLD40766.1"/>
    </source>
</evidence>
<accession>A0A533Q7Z3</accession>
<protein>
    <submittedName>
        <fullName evidence="1">Uncharacterized protein</fullName>
    </submittedName>
</protein>
<reference evidence="1 2" key="1">
    <citation type="submission" date="2019-04" db="EMBL/GenBank/DDBJ databases">
        <title>Genome of a novel bacterium Candidatus Jettenia ecosi reconstructed from metagenome of an anammox bioreactor.</title>
        <authorList>
            <person name="Mardanov A.V."/>
            <person name="Beletsky A.V."/>
            <person name="Ravin N.V."/>
            <person name="Botchkova E.A."/>
            <person name="Litti Y.V."/>
            <person name="Nozhevnikova A.N."/>
        </authorList>
    </citation>
    <scope>NUCLEOTIDE SEQUENCE [LARGE SCALE GENOMIC DNA]</scope>
    <source>
        <strain evidence="1">J2</strain>
    </source>
</reference>